<accession>A0A5N6LH36</accession>
<evidence type="ECO:0000313" key="4">
    <source>
        <dbReference type="Proteomes" id="UP000326396"/>
    </source>
</evidence>
<reference evidence="3 4" key="1">
    <citation type="submission" date="2019-05" db="EMBL/GenBank/DDBJ databases">
        <title>Mikania micrantha, genome provides insights into the molecular mechanism of rapid growth.</title>
        <authorList>
            <person name="Liu B."/>
        </authorList>
    </citation>
    <scope>NUCLEOTIDE SEQUENCE [LARGE SCALE GENOMIC DNA]</scope>
    <source>
        <strain evidence="3">NLD-2019</strain>
        <tissue evidence="3">Leaf</tissue>
    </source>
</reference>
<dbReference type="Proteomes" id="UP000326396">
    <property type="component" value="Unassembled WGS sequence"/>
</dbReference>
<dbReference type="EMBL" id="SZYD01001195">
    <property type="protein sequence ID" value="KAD0988267.1"/>
    <property type="molecule type" value="Genomic_DNA"/>
</dbReference>
<feature type="region of interest" description="Disordered" evidence="1">
    <location>
        <begin position="65"/>
        <end position="125"/>
    </location>
</feature>
<keyword evidence="4" id="KW-1185">Reference proteome</keyword>
<comment type="caution">
    <text evidence="3">The sequence shown here is derived from an EMBL/GenBank/DDBJ whole genome shotgun (WGS) entry which is preliminary data.</text>
</comment>
<dbReference type="PANTHER" id="PTHR11439">
    <property type="entry name" value="GAG-POL-RELATED RETROTRANSPOSON"/>
    <property type="match status" value="1"/>
</dbReference>
<name>A0A5N6LH36_9ASTR</name>
<dbReference type="InterPro" id="IPR013103">
    <property type="entry name" value="RVT_2"/>
</dbReference>
<proteinExistence type="predicted"/>
<dbReference type="InterPro" id="IPR043502">
    <property type="entry name" value="DNA/RNA_pol_sf"/>
</dbReference>
<protein>
    <recommendedName>
        <fullName evidence="2">Reverse transcriptase Ty1/copia-type domain-containing protein</fullName>
    </recommendedName>
</protein>
<organism evidence="3 4">
    <name type="scientific">Mikania micrantha</name>
    <name type="common">bitter vine</name>
    <dbReference type="NCBI Taxonomy" id="192012"/>
    <lineage>
        <taxon>Eukaryota</taxon>
        <taxon>Viridiplantae</taxon>
        <taxon>Streptophyta</taxon>
        <taxon>Embryophyta</taxon>
        <taxon>Tracheophyta</taxon>
        <taxon>Spermatophyta</taxon>
        <taxon>Magnoliopsida</taxon>
        <taxon>eudicotyledons</taxon>
        <taxon>Gunneridae</taxon>
        <taxon>Pentapetalae</taxon>
        <taxon>asterids</taxon>
        <taxon>campanulids</taxon>
        <taxon>Asterales</taxon>
        <taxon>Asteraceae</taxon>
        <taxon>Asteroideae</taxon>
        <taxon>Heliantheae alliance</taxon>
        <taxon>Eupatorieae</taxon>
        <taxon>Mikania</taxon>
    </lineage>
</organism>
<dbReference type="Pfam" id="PF07727">
    <property type="entry name" value="RVT_2"/>
    <property type="match status" value="1"/>
</dbReference>
<feature type="compositionally biased region" description="Polar residues" evidence="1">
    <location>
        <begin position="65"/>
        <end position="87"/>
    </location>
</feature>
<dbReference type="CDD" id="cd09272">
    <property type="entry name" value="RNase_HI_RT_Ty1"/>
    <property type="match status" value="1"/>
</dbReference>
<dbReference type="PANTHER" id="PTHR11439:SF483">
    <property type="entry name" value="PEPTIDE SYNTHASE GLIP-LIKE, PUTATIVE (AFU_ORTHOLOGUE AFUA_3G12920)-RELATED"/>
    <property type="match status" value="1"/>
</dbReference>
<sequence length="562" mass="63719">MSWSCSTKSILCDLRISDCCAYNLVSEPDHRSLKETPKNPPVEEDLVAPWQHLVIPIRDGTQNAQTPIISTSGINTKVPNSPPSSTRDSSDFRSIAEPDAENFHNNSPPSASSHEHTCPSSCYDDTPPQGFRSMSNVMTRTQVLQHIPFEPPLFDDPEMLLLGEEPTTFDEATNKEEWRAAMAEEIDSIERNGTWKLTNLPKDQKPIGLRWVFKVKKDENHWIQGAASSTREVYVKQPEGFVKKGREHMVYKLFKALYGLRQAPRAWNIRLDKVLKSLSFQRSPREYASYRREDKKGKLTVGVYVDDLIVTGSNKEEINHFKSQMKKNFEMSDLGILSYYLGIEVVQRKEGISISQEGYASKILKNSNMWECNAAKFPMEPGLQLCKEDKTELVDQTVYRSIIGCLRYLTHTRPNISFAVGVASRWEKHNWNDILLWGGPVARCSQKQNTVALTSCEAEFMAATATACQAIWLKAVLEELTGDKLGSTTLFVDDKSAIELMKNPVFHGRSKHIDTKYHFIRESVEKDLVNVVHVSGEEQKAHGLTKALPRVKFLEMRSMMGI</sequence>
<evidence type="ECO:0000313" key="3">
    <source>
        <dbReference type="EMBL" id="KAD0988267.1"/>
    </source>
</evidence>
<evidence type="ECO:0000259" key="2">
    <source>
        <dbReference type="Pfam" id="PF07727"/>
    </source>
</evidence>
<dbReference type="OrthoDB" id="411615at2759"/>
<dbReference type="SUPFAM" id="SSF56672">
    <property type="entry name" value="DNA/RNA polymerases"/>
    <property type="match status" value="1"/>
</dbReference>
<gene>
    <name evidence="3" type="ORF">E3N88_43456</name>
</gene>
<feature type="domain" description="Reverse transcriptase Ty1/copia-type" evidence="2">
    <location>
        <begin position="230"/>
        <end position="380"/>
    </location>
</feature>
<feature type="compositionally biased region" description="Polar residues" evidence="1">
    <location>
        <begin position="103"/>
        <end position="112"/>
    </location>
</feature>
<dbReference type="AlphaFoldDB" id="A0A5N6LH36"/>
<evidence type="ECO:0000256" key="1">
    <source>
        <dbReference type="SAM" id="MobiDB-lite"/>
    </source>
</evidence>